<reference evidence="4 5" key="1">
    <citation type="submission" date="2015-07" db="EMBL/GenBank/DDBJ databases">
        <title>Genome analysis of myxobacterium Chondromyces crocatus Cm c5 reveals a high potential for natural compound synthesis and the genetic basis for the loss of fruiting body formation.</title>
        <authorList>
            <person name="Zaburannyi N."/>
            <person name="Bunk B."/>
            <person name="Maier J."/>
            <person name="Overmann J."/>
            <person name="Mueller R."/>
        </authorList>
    </citation>
    <scope>NUCLEOTIDE SEQUENCE [LARGE SCALE GENOMIC DNA]</scope>
    <source>
        <strain evidence="4 5">Cm c5</strain>
    </source>
</reference>
<dbReference type="InterPro" id="IPR016187">
    <property type="entry name" value="CTDL_fold"/>
</dbReference>
<accession>A0A0K1EID8</accession>
<name>A0A0K1EID8_CHOCO</name>
<dbReference type="PROSITE" id="PS50041">
    <property type="entry name" value="C_TYPE_LECTIN_2"/>
    <property type="match status" value="1"/>
</dbReference>
<keyword evidence="5" id="KW-1185">Reference proteome</keyword>
<dbReference type="InterPro" id="IPR050111">
    <property type="entry name" value="C-type_lectin/snaclec_domain"/>
</dbReference>
<dbReference type="InterPro" id="IPR001304">
    <property type="entry name" value="C-type_lectin-like"/>
</dbReference>
<dbReference type="Gene3D" id="3.10.100.10">
    <property type="entry name" value="Mannose-Binding Protein A, subunit A"/>
    <property type="match status" value="1"/>
</dbReference>
<keyword evidence="1" id="KW-1015">Disulfide bond</keyword>
<dbReference type="PATRIC" id="fig|52.7.peg.5264"/>
<protein>
    <recommendedName>
        <fullName evidence="3">C-type lectin domain-containing protein</fullName>
    </recommendedName>
</protein>
<dbReference type="PROSITE" id="PS51257">
    <property type="entry name" value="PROKAR_LIPOPROTEIN"/>
    <property type="match status" value="1"/>
</dbReference>
<evidence type="ECO:0000313" key="4">
    <source>
        <dbReference type="EMBL" id="AKT40614.1"/>
    </source>
</evidence>
<dbReference type="Pfam" id="PF00059">
    <property type="entry name" value="Lectin_C"/>
    <property type="match status" value="1"/>
</dbReference>
<proteinExistence type="predicted"/>
<dbReference type="SUPFAM" id="SSF56436">
    <property type="entry name" value="C-type lectin-like"/>
    <property type="match status" value="1"/>
</dbReference>
<dbReference type="PROSITE" id="PS00615">
    <property type="entry name" value="C_TYPE_LECTIN_1"/>
    <property type="match status" value="1"/>
</dbReference>
<feature type="compositionally biased region" description="Gly residues" evidence="2">
    <location>
        <begin position="41"/>
        <end position="72"/>
    </location>
</feature>
<feature type="domain" description="C-type lectin" evidence="3">
    <location>
        <begin position="164"/>
        <end position="282"/>
    </location>
</feature>
<dbReference type="SMART" id="SM00034">
    <property type="entry name" value="CLECT"/>
    <property type="match status" value="1"/>
</dbReference>
<dbReference type="EMBL" id="CP012159">
    <property type="protein sequence ID" value="AKT40614.1"/>
    <property type="molecule type" value="Genomic_DNA"/>
</dbReference>
<dbReference type="KEGG" id="ccro:CMC5_047700"/>
<gene>
    <name evidence="4" type="ORF">CMC5_047700</name>
</gene>
<evidence type="ECO:0000256" key="1">
    <source>
        <dbReference type="ARBA" id="ARBA00023157"/>
    </source>
</evidence>
<feature type="region of interest" description="Disordered" evidence="2">
    <location>
        <begin position="32"/>
        <end position="80"/>
    </location>
</feature>
<sequence length="287" mass="29434">MKPVTSALLDLLRGVLLASVVVGCGRSAILDTEFDPSVSGPGSGPGGMGASGPGPGGAGPGGGGLGGMGQGGEAPVCDMPEPEVCDGLDNDCDGLIDEGDPGGGAGCPTGLSGECGQGTTTCQGGTLICVPDTGPTPEICNGLDDDCNGLIDDGVPCNCVLRQFQNHEYEFCAIELSWDEAAAMCAQRGLFLATLGSPQENQFVFEAASAISSDRWWIGLRRNINSGAWQWSNGMPVTYTNWAPGEPNNSGGNEHCGQINRFYPASTWNDEPCDTPLFFVCESFGGP</sequence>
<organism evidence="4 5">
    <name type="scientific">Chondromyces crocatus</name>
    <dbReference type="NCBI Taxonomy" id="52"/>
    <lineage>
        <taxon>Bacteria</taxon>
        <taxon>Pseudomonadati</taxon>
        <taxon>Myxococcota</taxon>
        <taxon>Polyangia</taxon>
        <taxon>Polyangiales</taxon>
        <taxon>Polyangiaceae</taxon>
        <taxon>Chondromyces</taxon>
    </lineage>
</organism>
<evidence type="ECO:0000259" key="3">
    <source>
        <dbReference type="PROSITE" id="PS50041"/>
    </source>
</evidence>
<dbReference type="PANTHER" id="PTHR22803">
    <property type="entry name" value="MANNOSE, PHOSPHOLIPASE, LECTIN RECEPTOR RELATED"/>
    <property type="match status" value="1"/>
</dbReference>
<dbReference type="InterPro" id="IPR018378">
    <property type="entry name" value="C-type_lectin_CS"/>
</dbReference>
<dbReference type="AlphaFoldDB" id="A0A0K1EID8"/>
<dbReference type="Pfam" id="PF11617">
    <property type="entry name" value="Cu-binding_MopE"/>
    <property type="match status" value="2"/>
</dbReference>
<dbReference type="CDD" id="cd00037">
    <property type="entry name" value="CLECT"/>
    <property type="match status" value="1"/>
</dbReference>
<dbReference type="InterPro" id="IPR016186">
    <property type="entry name" value="C-type_lectin-like/link_sf"/>
</dbReference>
<dbReference type="InterPro" id="IPR021655">
    <property type="entry name" value="Put_metal-bd"/>
</dbReference>
<evidence type="ECO:0000256" key="2">
    <source>
        <dbReference type="SAM" id="MobiDB-lite"/>
    </source>
</evidence>
<dbReference type="Proteomes" id="UP000067626">
    <property type="component" value="Chromosome"/>
</dbReference>
<dbReference type="STRING" id="52.CMC5_047700"/>
<evidence type="ECO:0000313" key="5">
    <source>
        <dbReference type="Proteomes" id="UP000067626"/>
    </source>
</evidence>